<feature type="transmembrane region" description="Helical" evidence="1">
    <location>
        <begin position="82"/>
        <end position="100"/>
    </location>
</feature>
<reference evidence="2" key="1">
    <citation type="submission" date="2022-11" db="EMBL/GenBank/DDBJ databases">
        <title>Hoeflea poritis sp. nov., isolated from scleractinian coral Porites lutea.</title>
        <authorList>
            <person name="Zhang G."/>
            <person name="Wei Q."/>
            <person name="Cai L."/>
        </authorList>
    </citation>
    <scope>NUCLEOTIDE SEQUENCE</scope>
    <source>
        <strain evidence="2">E7-10</strain>
    </source>
</reference>
<proteinExistence type="predicted"/>
<dbReference type="EMBL" id="JAPJZH010000004">
    <property type="protein sequence ID" value="MDA4845537.1"/>
    <property type="molecule type" value="Genomic_DNA"/>
</dbReference>
<feature type="transmembrane region" description="Helical" evidence="1">
    <location>
        <begin position="42"/>
        <end position="61"/>
    </location>
</feature>
<accession>A0ABT4VLE1</accession>
<keyword evidence="3" id="KW-1185">Reference proteome</keyword>
<protein>
    <recommendedName>
        <fullName evidence="4">Transmembrane protein</fullName>
    </recommendedName>
</protein>
<keyword evidence="1" id="KW-0472">Membrane</keyword>
<feature type="transmembrane region" description="Helical" evidence="1">
    <location>
        <begin position="112"/>
        <end position="133"/>
    </location>
</feature>
<gene>
    <name evidence="2" type="ORF">OOZ53_09275</name>
</gene>
<keyword evidence="1" id="KW-0812">Transmembrane</keyword>
<dbReference type="Proteomes" id="UP001148313">
    <property type="component" value="Unassembled WGS sequence"/>
</dbReference>
<keyword evidence="1" id="KW-1133">Transmembrane helix</keyword>
<evidence type="ECO:0008006" key="4">
    <source>
        <dbReference type="Google" id="ProtNLM"/>
    </source>
</evidence>
<evidence type="ECO:0000313" key="3">
    <source>
        <dbReference type="Proteomes" id="UP001148313"/>
    </source>
</evidence>
<evidence type="ECO:0000256" key="1">
    <source>
        <dbReference type="SAM" id="Phobius"/>
    </source>
</evidence>
<evidence type="ECO:0000313" key="2">
    <source>
        <dbReference type="EMBL" id="MDA4845537.1"/>
    </source>
</evidence>
<name>A0ABT4VLE1_9HYPH</name>
<feature type="transmembrane region" description="Helical" evidence="1">
    <location>
        <begin position="7"/>
        <end position="30"/>
    </location>
</feature>
<organism evidence="2 3">
    <name type="scientific">Hoeflea poritis</name>
    <dbReference type="NCBI Taxonomy" id="2993659"/>
    <lineage>
        <taxon>Bacteria</taxon>
        <taxon>Pseudomonadati</taxon>
        <taxon>Pseudomonadota</taxon>
        <taxon>Alphaproteobacteria</taxon>
        <taxon>Hyphomicrobiales</taxon>
        <taxon>Rhizobiaceae</taxon>
        <taxon>Hoeflea</taxon>
    </lineage>
</organism>
<comment type="caution">
    <text evidence="2">The sequence shown here is derived from an EMBL/GenBank/DDBJ whole genome shotgun (WGS) entry which is preliminary data.</text>
</comment>
<dbReference type="RefSeq" id="WP_271089167.1">
    <property type="nucleotide sequence ID" value="NZ_JAPJZH010000004.1"/>
</dbReference>
<sequence>MKTRIHVIAGVVGFLTILSFWISTVSVELFASPAAVAAVKSWILYGMIVLVPAMAIAGATGMSLGRKRRDRLTKAKRTRMPVIAANGLLILVPSAFFLAGRAEAGLFDGWFYAMQTLELVAGAANIAMMGLNIRDGLRMTRRLLLT</sequence>